<dbReference type="PANTHER" id="PTHR28620">
    <property type="entry name" value="CENTROMERE PROTEIN V"/>
    <property type="match status" value="1"/>
</dbReference>
<evidence type="ECO:0000256" key="3">
    <source>
        <dbReference type="ARBA" id="ARBA00022833"/>
    </source>
</evidence>
<gene>
    <name evidence="5" type="ORF">SAMN02745857_01502</name>
</gene>
<name>A0A1W1XGN9_9NEIS</name>
<dbReference type="STRING" id="1121001.SAMN02745857_01502"/>
<dbReference type="OrthoDB" id="327703at2"/>
<evidence type="ECO:0000259" key="4">
    <source>
        <dbReference type="PROSITE" id="PS51891"/>
    </source>
</evidence>
<keyword evidence="3" id="KW-0862">Zinc</keyword>
<proteinExistence type="inferred from homology"/>
<evidence type="ECO:0000313" key="5">
    <source>
        <dbReference type="EMBL" id="SMC22942.1"/>
    </source>
</evidence>
<dbReference type="SUPFAM" id="SSF51316">
    <property type="entry name" value="Mss4-like"/>
    <property type="match status" value="1"/>
</dbReference>
<protein>
    <submittedName>
        <fullName evidence="5">Uncharacterized conserved protein</fullName>
    </submittedName>
</protein>
<evidence type="ECO:0000313" key="6">
    <source>
        <dbReference type="Proteomes" id="UP000192761"/>
    </source>
</evidence>
<evidence type="ECO:0000256" key="2">
    <source>
        <dbReference type="ARBA" id="ARBA00022723"/>
    </source>
</evidence>
<dbReference type="Pfam" id="PF04828">
    <property type="entry name" value="GFA"/>
    <property type="match status" value="1"/>
</dbReference>
<dbReference type="InterPro" id="IPR006913">
    <property type="entry name" value="CENP-V/GFA"/>
</dbReference>
<dbReference type="InterPro" id="IPR011057">
    <property type="entry name" value="Mss4-like_sf"/>
</dbReference>
<dbReference type="GO" id="GO:0046872">
    <property type="term" value="F:metal ion binding"/>
    <property type="evidence" value="ECO:0007669"/>
    <property type="project" value="UniProtKB-KW"/>
</dbReference>
<dbReference type="AlphaFoldDB" id="A0A1W1XGN9"/>
<comment type="similarity">
    <text evidence="1">Belongs to the Gfa family.</text>
</comment>
<dbReference type="InterPro" id="IPR052355">
    <property type="entry name" value="CENP-V-like"/>
</dbReference>
<sequence length="116" mass="13052">MLYTGSCHCGQTRYEIEGELGHVIECNCSYCRRKGPLMWFVPRDALKLHTPEDALATYRFNRHVIAHHFCPNCGCAPFGMGTDPSGNAMVAVNVRCLDDIDFAALEVMQYDGLHRN</sequence>
<evidence type="ECO:0000256" key="1">
    <source>
        <dbReference type="ARBA" id="ARBA00005495"/>
    </source>
</evidence>
<dbReference type="GO" id="GO:0016846">
    <property type="term" value="F:carbon-sulfur lyase activity"/>
    <property type="evidence" value="ECO:0007669"/>
    <property type="project" value="InterPro"/>
</dbReference>
<dbReference type="Proteomes" id="UP000192761">
    <property type="component" value="Unassembled WGS sequence"/>
</dbReference>
<dbReference type="EMBL" id="FWXD01000007">
    <property type="protein sequence ID" value="SMC22942.1"/>
    <property type="molecule type" value="Genomic_DNA"/>
</dbReference>
<reference evidence="5 6" key="1">
    <citation type="submission" date="2017-04" db="EMBL/GenBank/DDBJ databases">
        <authorList>
            <person name="Afonso C.L."/>
            <person name="Miller P.J."/>
            <person name="Scott M.A."/>
            <person name="Spackman E."/>
            <person name="Goraichik I."/>
            <person name="Dimitrov K.M."/>
            <person name="Suarez D.L."/>
            <person name="Swayne D.E."/>
        </authorList>
    </citation>
    <scope>NUCLEOTIDE SEQUENCE [LARGE SCALE GENOMIC DNA]</scope>
    <source>
        <strain evidence="5 6">DSM 23236</strain>
    </source>
</reference>
<keyword evidence="6" id="KW-1185">Reference proteome</keyword>
<feature type="domain" description="CENP-V/GFA" evidence="4">
    <location>
        <begin position="3"/>
        <end position="111"/>
    </location>
</feature>
<organism evidence="5 6">
    <name type="scientific">Andreprevotia lacus DSM 23236</name>
    <dbReference type="NCBI Taxonomy" id="1121001"/>
    <lineage>
        <taxon>Bacteria</taxon>
        <taxon>Pseudomonadati</taxon>
        <taxon>Pseudomonadota</taxon>
        <taxon>Betaproteobacteria</taxon>
        <taxon>Neisseriales</taxon>
        <taxon>Chitinibacteraceae</taxon>
        <taxon>Andreprevotia</taxon>
    </lineage>
</organism>
<dbReference type="PROSITE" id="PS51891">
    <property type="entry name" value="CENP_V_GFA"/>
    <property type="match status" value="1"/>
</dbReference>
<dbReference type="PANTHER" id="PTHR28620:SF1">
    <property type="entry name" value="CENP-V_GFA DOMAIN-CONTAINING PROTEIN"/>
    <property type="match status" value="1"/>
</dbReference>
<dbReference type="Gene3D" id="2.170.150.70">
    <property type="match status" value="1"/>
</dbReference>
<accession>A0A1W1XGN9</accession>
<keyword evidence="2" id="KW-0479">Metal-binding</keyword>